<dbReference type="FunFam" id="2.70.50.30:FF:000004">
    <property type="entry name" value="Rho GDP-dissociation inhibitor 1"/>
    <property type="match status" value="1"/>
</dbReference>
<evidence type="ECO:0000256" key="4">
    <source>
        <dbReference type="ARBA" id="ARBA00022490"/>
    </source>
</evidence>
<evidence type="ECO:0000256" key="2">
    <source>
        <dbReference type="ARBA" id="ARBA00009758"/>
    </source>
</evidence>
<dbReference type="PANTHER" id="PTHR10980:SF3">
    <property type="entry name" value="LD16419P"/>
    <property type="match status" value="1"/>
</dbReference>
<dbReference type="OrthoDB" id="1683373at2759"/>
<dbReference type="EMBL" id="LK028581">
    <property type="protein sequence ID" value="CDS20807.1"/>
    <property type="molecule type" value="Genomic_DNA"/>
</dbReference>
<gene>
    <name evidence="7" type="primary">EGR_03498</name>
    <name evidence="5" type="ORF">EgrG_001152900</name>
</gene>
<dbReference type="SUPFAM" id="SSF81296">
    <property type="entry name" value="E set domains"/>
    <property type="match status" value="1"/>
</dbReference>
<dbReference type="InterPro" id="IPR000406">
    <property type="entry name" value="Rho_GDI"/>
</dbReference>
<protein>
    <submittedName>
        <fullName evidence="5 7">Rho gdp dissociation inhibitor</fullName>
    </submittedName>
</protein>
<reference evidence="5 6" key="1">
    <citation type="journal article" date="2013" name="Nature">
        <title>The genomes of four tapeworm species reveal adaptations to parasitism.</title>
        <authorList>
            <person name="Tsai I.J."/>
            <person name="Zarowiecki M."/>
            <person name="Holroyd N."/>
            <person name="Garciarrubio A."/>
            <person name="Sanchez-Flores A."/>
            <person name="Brooks K.L."/>
            <person name="Tracey A."/>
            <person name="Bobes R.J."/>
            <person name="Fragoso G."/>
            <person name="Sciutto E."/>
            <person name="Aslett M."/>
            <person name="Beasley H."/>
            <person name="Bennett H.M."/>
            <person name="Cai J."/>
            <person name="Camicia F."/>
            <person name="Clark R."/>
            <person name="Cucher M."/>
            <person name="De Silva N."/>
            <person name="Day T.A."/>
            <person name="Deplazes P."/>
            <person name="Estrada K."/>
            <person name="Fernandez C."/>
            <person name="Holland P.W."/>
            <person name="Hou J."/>
            <person name="Hu S."/>
            <person name="Huckvale T."/>
            <person name="Hung S.S."/>
            <person name="Kamenetzky L."/>
            <person name="Keane J.A."/>
            <person name="Kiss F."/>
            <person name="Koziol U."/>
            <person name="Lambert O."/>
            <person name="Liu K."/>
            <person name="Luo X."/>
            <person name="Luo Y."/>
            <person name="Macchiaroli N."/>
            <person name="Nichol S."/>
            <person name="Paps J."/>
            <person name="Parkinson J."/>
            <person name="Pouchkina-Stantcheva N."/>
            <person name="Riddiford N."/>
            <person name="Rosenzvit M."/>
            <person name="Salinas G."/>
            <person name="Wasmuth J.D."/>
            <person name="Zamanian M."/>
            <person name="Zheng Y."/>
            <person name="Cai X."/>
            <person name="Soberon X."/>
            <person name="Olson P.D."/>
            <person name="Laclette J.P."/>
            <person name="Brehm K."/>
            <person name="Berriman M."/>
            <person name="Garciarrubio A."/>
            <person name="Bobes R.J."/>
            <person name="Fragoso G."/>
            <person name="Sanchez-Flores A."/>
            <person name="Estrada K."/>
            <person name="Cevallos M.A."/>
            <person name="Morett E."/>
            <person name="Gonzalez V."/>
            <person name="Portillo T."/>
            <person name="Ochoa-Leyva A."/>
            <person name="Jose M.V."/>
            <person name="Sciutto E."/>
            <person name="Landa A."/>
            <person name="Jimenez L."/>
            <person name="Valdes V."/>
            <person name="Carrero J.C."/>
            <person name="Larralde C."/>
            <person name="Morales-Montor J."/>
            <person name="Limon-Lason J."/>
            <person name="Soberon X."/>
            <person name="Laclette J.P."/>
        </authorList>
    </citation>
    <scope>NUCLEOTIDE SEQUENCE [LARGE SCALE GENOMIC DNA]</scope>
</reference>
<evidence type="ECO:0000313" key="7">
    <source>
        <dbReference type="WBParaSite" id="EgrG_001152900"/>
    </source>
</evidence>
<evidence type="ECO:0000256" key="3">
    <source>
        <dbReference type="ARBA" id="ARBA00022468"/>
    </source>
</evidence>
<evidence type="ECO:0000313" key="5">
    <source>
        <dbReference type="EMBL" id="CDS20807.1"/>
    </source>
</evidence>
<sequence length="215" mass="24188">MAAPEGDEADLLNNDDGYKAPEKKTIDELVKLDAEDSSLQRYKECLLGGTKLVNPFPDDPRKFILAKLEICVCGGPTHEFDLKNLDGLKDKPIEMVEGSQYHVQVTFYVQHEIISGLRYAQKTTKSVLRSVDKVMLGSYAPRATPYVWRSEDEEVQSGALFRGHYNVTSVFTDDDEQEHLKFSGHFGSLLLRVTHHHPLSLLFFFPAQGANNSKS</sequence>
<dbReference type="GO" id="GO:0016020">
    <property type="term" value="C:membrane"/>
    <property type="evidence" value="ECO:0007669"/>
    <property type="project" value="TreeGrafter"/>
</dbReference>
<name>A0A068WT18_ECHGR</name>
<comment type="subcellular location">
    <subcellularLocation>
        <location evidence="1">Cytoplasm</location>
    </subcellularLocation>
</comment>
<dbReference type="InterPro" id="IPR024792">
    <property type="entry name" value="RhoGDI_dom_sf"/>
</dbReference>
<dbReference type="GO" id="GO:0005094">
    <property type="term" value="F:Rho GDP-dissociation inhibitor activity"/>
    <property type="evidence" value="ECO:0007669"/>
    <property type="project" value="InterPro"/>
</dbReference>
<organism evidence="5">
    <name type="scientific">Echinococcus granulosus</name>
    <name type="common">Hydatid tapeworm</name>
    <dbReference type="NCBI Taxonomy" id="6210"/>
    <lineage>
        <taxon>Eukaryota</taxon>
        <taxon>Metazoa</taxon>
        <taxon>Spiralia</taxon>
        <taxon>Lophotrochozoa</taxon>
        <taxon>Platyhelminthes</taxon>
        <taxon>Cestoda</taxon>
        <taxon>Eucestoda</taxon>
        <taxon>Cyclophyllidea</taxon>
        <taxon>Taeniidae</taxon>
        <taxon>Echinococcus</taxon>
        <taxon>Echinococcus granulosus group</taxon>
    </lineage>
</organism>
<reference evidence="5" key="2">
    <citation type="submission" date="2014-06" db="EMBL/GenBank/DDBJ databases">
        <authorList>
            <person name="Aslett M."/>
        </authorList>
    </citation>
    <scope>NUCLEOTIDE SEQUENCE</scope>
</reference>
<comment type="similarity">
    <text evidence="2">Belongs to the Rho GDI family.</text>
</comment>
<keyword evidence="4" id="KW-0963">Cytoplasm</keyword>
<dbReference type="WBParaSite" id="EgrG_001152900">
    <property type="protein sequence ID" value="EgrG_001152900"/>
    <property type="gene ID" value="EgrG_001152900"/>
</dbReference>
<dbReference type="InterPro" id="IPR014756">
    <property type="entry name" value="Ig_E-set"/>
</dbReference>
<accession>A0A068WT18</accession>
<dbReference type="PANTHER" id="PTHR10980">
    <property type="entry name" value="RHO GDP-DISSOCIATION INHIBITOR"/>
    <property type="match status" value="1"/>
</dbReference>
<keyword evidence="3" id="KW-0343">GTPase activation</keyword>
<dbReference type="GO" id="GO:0005829">
    <property type="term" value="C:cytosol"/>
    <property type="evidence" value="ECO:0007669"/>
    <property type="project" value="TreeGrafter"/>
</dbReference>
<dbReference type="GO" id="GO:0005096">
    <property type="term" value="F:GTPase activator activity"/>
    <property type="evidence" value="ECO:0007669"/>
    <property type="project" value="UniProtKB-KW"/>
</dbReference>
<proteinExistence type="inferred from homology"/>
<dbReference type="Pfam" id="PF02115">
    <property type="entry name" value="Rho_GDI"/>
    <property type="match status" value="1"/>
</dbReference>
<evidence type="ECO:0000313" key="6">
    <source>
        <dbReference type="Proteomes" id="UP000492820"/>
    </source>
</evidence>
<dbReference type="Gene3D" id="2.70.50.30">
    <property type="entry name" value="Coagulation Factor XIII, subunit A, domain 1"/>
    <property type="match status" value="1"/>
</dbReference>
<dbReference type="GO" id="GO:0007266">
    <property type="term" value="P:Rho protein signal transduction"/>
    <property type="evidence" value="ECO:0007669"/>
    <property type="project" value="InterPro"/>
</dbReference>
<dbReference type="Proteomes" id="UP000492820">
    <property type="component" value="Unassembled WGS sequence"/>
</dbReference>
<evidence type="ECO:0000256" key="1">
    <source>
        <dbReference type="ARBA" id="ARBA00004496"/>
    </source>
</evidence>
<reference evidence="7" key="3">
    <citation type="submission" date="2020-10" db="UniProtKB">
        <authorList>
            <consortium name="WormBaseParasite"/>
        </authorList>
    </citation>
    <scope>IDENTIFICATION</scope>
</reference>
<dbReference type="AlphaFoldDB" id="A0A068WT18"/>